<keyword evidence="3" id="KW-0808">Transferase</keyword>
<dbReference type="SUPFAM" id="SSF53335">
    <property type="entry name" value="S-adenosyl-L-methionine-dependent methyltransferases"/>
    <property type="match status" value="1"/>
</dbReference>
<accession>A0A2I7SLS7</accession>
<dbReference type="Pfam" id="PF02384">
    <property type="entry name" value="N6_Mtase"/>
    <property type="match status" value="1"/>
</dbReference>
<reference evidence="4" key="1">
    <citation type="submission" date="2018-01" db="EMBL/GenBank/DDBJ databases">
        <title>Complete genome of Tamlana sp. UJ94.</title>
        <authorList>
            <person name="Jung J."/>
            <person name="Chung D."/>
            <person name="Bae S.S."/>
            <person name="Baek K."/>
        </authorList>
    </citation>
    <scope>NUCLEOTIDE SEQUENCE [LARGE SCALE GENOMIC DNA]</scope>
    <source>
        <strain evidence="4">UJ94</strain>
    </source>
</reference>
<dbReference type="PANTHER" id="PTHR42998:SF1">
    <property type="entry name" value="TYPE I RESTRICTION ENZYME HINDI METHYLASE SUBUNIT"/>
    <property type="match status" value="1"/>
</dbReference>
<name>A0A2I7SLS7_9FLAO</name>
<dbReference type="InterPro" id="IPR003356">
    <property type="entry name" value="DNA_methylase_A-5"/>
</dbReference>
<dbReference type="InterPro" id="IPR029063">
    <property type="entry name" value="SAM-dependent_MTases_sf"/>
</dbReference>
<evidence type="ECO:0000259" key="2">
    <source>
        <dbReference type="Pfam" id="PF02384"/>
    </source>
</evidence>
<evidence type="ECO:0000313" key="4">
    <source>
        <dbReference type="Proteomes" id="UP000236592"/>
    </source>
</evidence>
<dbReference type="InterPro" id="IPR052916">
    <property type="entry name" value="Type-I_RE_MTase_Subunit"/>
</dbReference>
<dbReference type="RefSeq" id="WP_102996768.1">
    <property type="nucleotide sequence ID" value="NZ_CP025938.1"/>
</dbReference>
<proteinExistence type="inferred from homology"/>
<dbReference type="EMBL" id="CP025938">
    <property type="protein sequence ID" value="AUS06842.1"/>
    <property type="molecule type" value="Genomic_DNA"/>
</dbReference>
<keyword evidence="4" id="KW-1185">Reference proteome</keyword>
<keyword evidence="3" id="KW-0489">Methyltransferase</keyword>
<protein>
    <submittedName>
        <fullName evidence="3">DNA methyltransferase</fullName>
    </submittedName>
</protein>
<dbReference type="GO" id="GO:0032259">
    <property type="term" value="P:methylation"/>
    <property type="evidence" value="ECO:0007669"/>
    <property type="project" value="UniProtKB-KW"/>
</dbReference>
<dbReference type="PRINTS" id="PR00507">
    <property type="entry name" value="N12N6MTFRASE"/>
</dbReference>
<evidence type="ECO:0000256" key="1">
    <source>
        <dbReference type="ARBA" id="ARBA00006594"/>
    </source>
</evidence>
<dbReference type="Proteomes" id="UP000236592">
    <property type="component" value="Chromosome"/>
</dbReference>
<dbReference type="GO" id="GO:0003677">
    <property type="term" value="F:DNA binding"/>
    <property type="evidence" value="ECO:0007669"/>
    <property type="project" value="InterPro"/>
</dbReference>
<evidence type="ECO:0000313" key="3">
    <source>
        <dbReference type="EMBL" id="AUS06842.1"/>
    </source>
</evidence>
<dbReference type="REBASE" id="230162">
    <property type="entry name" value="TspUJ94ORF15950P"/>
</dbReference>
<comment type="similarity">
    <text evidence="1">Belongs to the N(4)/N(6)-methyltransferase family.</text>
</comment>
<dbReference type="OrthoDB" id="9814572at2"/>
<dbReference type="Gene3D" id="3.40.50.150">
    <property type="entry name" value="Vaccinia Virus protein VP39"/>
    <property type="match status" value="1"/>
</dbReference>
<organism evidence="3 4">
    <name type="scientific">Pseudotamlana carrageenivorans</name>
    <dbReference type="NCBI Taxonomy" id="2069432"/>
    <lineage>
        <taxon>Bacteria</taxon>
        <taxon>Pseudomonadati</taxon>
        <taxon>Bacteroidota</taxon>
        <taxon>Flavobacteriia</taxon>
        <taxon>Flavobacteriales</taxon>
        <taxon>Flavobacteriaceae</taxon>
        <taxon>Pseudotamlana</taxon>
    </lineage>
</organism>
<gene>
    <name evidence="3" type="ORF">C1A40_15950</name>
</gene>
<dbReference type="AlphaFoldDB" id="A0A2I7SLS7"/>
<sequence>MITIKNFKEVLENLEFTSKGEIYTKKFESFDCLLKIDFKKKVIVYPENKGLKINERQTCNLSSNENFVVLECVNRLLEQGYNPAHIELEPKWKVGHGASGGRADVLVRDNKGKSLLIIECKNAGTEFTKHWNETLENGSQLFGYAQQEKDASFLCLYASDFIDKKVKANYRLITLLDNKQYLEDNPKFESFVDAKIREDLYRVWKNTYQKDFTTKGLFEKDIQPYNIGKKKYSIDDLRLVDSSTKQSKHHAFATILRKYNVSGRENAFDKLVNLFLCKIVDEKNNPTDLQFYWKGVAYDTPFELQDRLQKLYQTGMNEFLKEDVTYIDNQQIDKAFWAFKNDPDATRETIKDYFKQLKFFTNNDFAFIDVHNERLFYENAEVLIEIVRLFQDTKIKSNTKNQFLGDMFENFLDGGVKQSEGQFFTPMPITRFLIQSLPLESIITESQQIPKALDYACGSGHFLNELASQMRPFIEANKEVSLEEYHKEIHGIEKEYRLSKVAKVSAFMYGQDNIDITYADALTKNEKFNSNDYQILVANPPYSVKGFLSTLDQESKESYELISTIDDKQILTNNSIECFFIERAKQMLSGNGVAGIILPSPLLTKDDSTYVATRSILLKYFDIIAITEFGSGTFGKTGTNTATLFIRRKGNKPEQADHFENRIESWFSSIDKKQKVFEDEHFIKDYCNHIEIDFLQYQTLLKSEPSDELLKNPQFKDYKNSFDELSSIKNKKKQTNFKKLSKTKQEEELNSLFISYIAKIEKEKLYYYVLASQNPTEVVIVKAPNDNKENKKFLGYDWSTAKGNEGIKLNVNAKGKHITPLYDEDNRNNPDKINNYIQEAYLAISE</sequence>
<feature type="domain" description="DNA methylase adenine-specific" evidence="2">
    <location>
        <begin position="401"/>
        <end position="684"/>
    </location>
</feature>
<dbReference type="PANTHER" id="PTHR42998">
    <property type="entry name" value="TYPE I RESTRICTION ENZYME HINDVIIP M PROTEIN-RELATED"/>
    <property type="match status" value="1"/>
</dbReference>
<dbReference type="KEGG" id="taj:C1A40_15950"/>
<dbReference type="GO" id="GO:0008170">
    <property type="term" value="F:N-methyltransferase activity"/>
    <property type="evidence" value="ECO:0007669"/>
    <property type="project" value="InterPro"/>
</dbReference>